<evidence type="ECO:0000256" key="5">
    <source>
        <dbReference type="ARBA" id="ARBA00023004"/>
    </source>
</evidence>
<dbReference type="Gene3D" id="1.10.8.640">
    <property type="entry name" value="Cytochrome C biogenesis protein"/>
    <property type="match status" value="1"/>
</dbReference>
<dbReference type="CDD" id="cd16378">
    <property type="entry name" value="CcmH_N"/>
    <property type="match status" value="1"/>
</dbReference>
<keyword evidence="2 6" id="KW-0349">Heme</keyword>
<dbReference type="Proteomes" id="UP000594468">
    <property type="component" value="Chromosome"/>
</dbReference>
<organism evidence="8 9">
    <name type="scientific">Phototrophicus methaneseepsis</name>
    <dbReference type="NCBI Taxonomy" id="2710758"/>
    <lineage>
        <taxon>Bacteria</taxon>
        <taxon>Bacillati</taxon>
        <taxon>Chloroflexota</taxon>
        <taxon>Candidatus Thermofontia</taxon>
        <taxon>Phototrophicales</taxon>
        <taxon>Phototrophicaceae</taxon>
        <taxon>Phototrophicus</taxon>
    </lineage>
</organism>
<keyword evidence="6" id="KW-0472">Membrane</keyword>
<dbReference type="InterPro" id="IPR005616">
    <property type="entry name" value="CcmH/CycL/Ccl2/NrfF_N"/>
</dbReference>
<dbReference type="RefSeq" id="WP_195170149.1">
    <property type="nucleotide sequence ID" value="NZ_CP062983.1"/>
</dbReference>
<dbReference type="GO" id="GO:0046872">
    <property type="term" value="F:metal ion binding"/>
    <property type="evidence" value="ECO:0007669"/>
    <property type="project" value="UniProtKB-KW"/>
</dbReference>
<evidence type="ECO:0000256" key="1">
    <source>
        <dbReference type="ARBA" id="ARBA00010342"/>
    </source>
</evidence>
<feature type="transmembrane region" description="Helical" evidence="6">
    <location>
        <begin position="99"/>
        <end position="120"/>
    </location>
</feature>
<keyword evidence="3 6" id="KW-0479">Metal-binding</keyword>
<proteinExistence type="inferred from homology"/>
<dbReference type="PANTHER" id="PTHR47870:SF4">
    <property type="entry name" value="CYTOCHROME C-TYPE BIOGENESIS PROTEIN CYCH"/>
    <property type="match status" value="1"/>
</dbReference>
<keyword evidence="9" id="KW-1185">Reference proteome</keyword>
<sequence length="159" mass="17891">MKHVPFRHFLLLIILVSMALPAFAQTSTVTDDEVRDVAEHMYCPICENEPLDDCRNVTCMQWKAEIRRMLGEGMSQQAIVDDFVARYGDQVVGVPVNPFLRALSLGLPILILLAAFFIGWRTFSRWRAAPMESASADAAPVISEDDALYRDMLERDLGS</sequence>
<feature type="signal peptide" evidence="6">
    <location>
        <begin position="1"/>
        <end position="24"/>
    </location>
</feature>
<accession>A0A7S8ID12</accession>
<comment type="function">
    <text evidence="6">Possible subunit of a heme lyase.</text>
</comment>
<evidence type="ECO:0000313" key="8">
    <source>
        <dbReference type="EMBL" id="QPC82080.1"/>
    </source>
</evidence>
<dbReference type="EMBL" id="CP062983">
    <property type="protein sequence ID" value="QPC82080.1"/>
    <property type="molecule type" value="Genomic_DNA"/>
</dbReference>
<keyword evidence="6" id="KW-0812">Transmembrane</keyword>
<gene>
    <name evidence="8" type="ORF">G4Y79_20720</name>
</gene>
<keyword evidence="6" id="KW-1133">Transmembrane helix</keyword>
<evidence type="ECO:0000256" key="3">
    <source>
        <dbReference type="ARBA" id="ARBA00022723"/>
    </source>
</evidence>
<feature type="chain" id="PRO_5033096806" description="Cytochrome c-type biogenesis protein" evidence="6">
    <location>
        <begin position="25"/>
        <end position="159"/>
    </location>
</feature>
<evidence type="ECO:0000256" key="2">
    <source>
        <dbReference type="ARBA" id="ARBA00022617"/>
    </source>
</evidence>
<dbReference type="AlphaFoldDB" id="A0A7S8ID12"/>
<protein>
    <recommendedName>
        <fullName evidence="6">Cytochrome c-type biogenesis protein</fullName>
    </recommendedName>
</protein>
<evidence type="ECO:0000259" key="7">
    <source>
        <dbReference type="Pfam" id="PF03918"/>
    </source>
</evidence>
<keyword evidence="5 6" id="KW-0408">Iron</keyword>
<evidence type="ECO:0000313" key="9">
    <source>
        <dbReference type="Proteomes" id="UP000594468"/>
    </source>
</evidence>
<comment type="similarity">
    <text evidence="1 6">Belongs to the CcmH/CycL/Ccl2/NrfF family.</text>
</comment>
<dbReference type="InterPro" id="IPR051263">
    <property type="entry name" value="C-type_cytochrome_biogenesis"/>
</dbReference>
<reference evidence="8 9" key="1">
    <citation type="submission" date="2020-02" db="EMBL/GenBank/DDBJ databases">
        <authorList>
            <person name="Zheng R.K."/>
            <person name="Sun C.M."/>
        </authorList>
    </citation>
    <scope>NUCLEOTIDE SEQUENCE [LARGE SCALE GENOMIC DNA]</scope>
    <source>
        <strain evidence="9">rifampicinis</strain>
    </source>
</reference>
<dbReference type="Pfam" id="PF03918">
    <property type="entry name" value="CcmH"/>
    <property type="match status" value="1"/>
</dbReference>
<evidence type="ECO:0000256" key="6">
    <source>
        <dbReference type="RuleBase" id="RU364112"/>
    </source>
</evidence>
<dbReference type="GO" id="GO:0005886">
    <property type="term" value="C:plasma membrane"/>
    <property type="evidence" value="ECO:0007669"/>
    <property type="project" value="TreeGrafter"/>
</dbReference>
<feature type="domain" description="CcmH/CycL/Ccl2/NrfF N-terminal" evidence="7">
    <location>
        <begin position="14"/>
        <end position="134"/>
    </location>
</feature>
<dbReference type="KEGG" id="pmet:G4Y79_20720"/>
<dbReference type="PANTHER" id="PTHR47870">
    <property type="entry name" value="CYTOCHROME C-TYPE BIOGENESIS PROTEIN CCMH"/>
    <property type="match status" value="1"/>
</dbReference>
<name>A0A7S8ID12_9CHLR</name>
<evidence type="ECO:0000256" key="4">
    <source>
        <dbReference type="ARBA" id="ARBA00022729"/>
    </source>
</evidence>
<dbReference type="InterPro" id="IPR038297">
    <property type="entry name" value="CcmH/CycL/NrfF/Ccl2_sf"/>
</dbReference>
<keyword evidence="4 6" id="KW-0732">Signal</keyword>